<comment type="similarity">
    <text evidence="1">Belongs to the peptidase U62 family.</text>
</comment>
<dbReference type="GO" id="GO:0008237">
    <property type="term" value="F:metallopeptidase activity"/>
    <property type="evidence" value="ECO:0007669"/>
    <property type="project" value="UniProtKB-KW"/>
</dbReference>
<keyword evidence="4" id="KW-0482">Metalloprotease</keyword>
<protein>
    <submittedName>
        <fullName evidence="8">Putative modulator of DNA gyrase</fullName>
    </submittedName>
</protein>
<dbReference type="InterPro" id="IPR036059">
    <property type="entry name" value="TldD/PmbA_sf"/>
</dbReference>
<dbReference type="Pfam" id="PF01523">
    <property type="entry name" value="PmbA_TldD_1st"/>
    <property type="match status" value="1"/>
</dbReference>
<evidence type="ECO:0000256" key="3">
    <source>
        <dbReference type="ARBA" id="ARBA00022801"/>
    </source>
</evidence>
<evidence type="ECO:0000259" key="7">
    <source>
        <dbReference type="Pfam" id="PF19290"/>
    </source>
</evidence>
<dbReference type="InterPro" id="IPR035068">
    <property type="entry name" value="TldD/PmbA_N"/>
</dbReference>
<dbReference type="InterPro" id="IPR045569">
    <property type="entry name" value="Metalloprtase-TldD/E_C"/>
</dbReference>
<feature type="domain" description="Metalloprotease TldD/E C-terminal" evidence="6">
    <location>
        <begin position="249"/>
        <end position="479"/>
    </location>
</feature>
<name>A0A2H4ZQ69_9EUKA</name>
<evidence type="ECO:0000256" key="2">
    <source>
        <dbReference type="ARBA" id="ARBA00022670"/>
    </source>
</evidence>
<dbReference type="GO" id="GO:0006508">
    <property type="term" value="P:proteolysis"/>
    <property type="evidence" value="ECO:0007669"/>
    <property type="project" value="UniProtKB-KW"/>
</dbReference>
<dbReference type="InterPro" id="IPR002510">
    <property type="entry name" value="Metalloprtase-TldD/E_N"/>
</dbReference>
<feature type="domain" description="Metalloprotease TldD/E N-terminal" evidence="5">
    <location>
        <begin position="40"/>
        <end position="103"/>
    </location>
</feature>
<keyword evidence="2" id="KW-0645">Protease</keyword>
<proteinExistence type="inferred from homology"/>
<evidence type="ECO:0000259" key="6">
    <source>
        <dbReference type="Pfam" id="PF19289"/>
    </source>
</evidence>
<dbReference type="EMBL" id="MG264610">
    <property type="protein sequence ID" value="AUG32670.1"/>
    <property type="molecule type" value="Genomic_DNA"/>
</dbReference>
<dbReference type="AlphaFoldDB" id="A0A2H4ZQ69"/>
<feature type="domain" description="Metalloprotease TldD/E central" evidence="7">
    <location>
        <begin position="153"/>
        <end position="240"/>
    </location>
</feature>
<dbReference type="PANTHER" id="PTHR30624:SF4">
    <property type="entry name" value="METALLOPROTEASE TLDD"/>
    <property type="match status" value="1"/>
</dbReference>
<evidence type="ECO:0000256" key="1">
    <source>
        <dbReference type="ARBA" id="ARBA00005836"/>
    </source>
</evidence>
<dbReference type="Gene3D" id="3.30.2290.10">
    <property type="entry name" value="PmbA/TldD superfamily"/>
    <property type="match status" value="1"/>
</dbReference>
<organism evidence="8">
    <name type="scientific">Paulinella longichromatophora</name>
    <dbReference type="NCBI Taxonomy" id="1708747"/>
    <lineage>
        <taxon>Eukaryota</taxon>
        <taxon>Sar</taxon>
        <taxon>Rhizaria</taxon>
        <taxon>Cercozoa</taxon>
        <taxon>Imbricatea</taxon>
        <taxon>Silicofilosea</taxon>
        <taxon>Euglyphida</taxon>
        <taxon>Paulinellidae</taxon>
        <taxon>Paulinella</taxon>
    </lineage>
</organism>
<accession>A0A2H4ZQ69</accession>
<evidence type="ECO:0000256" key="4">
    <source>
        <dbReference type="ARBA" id="ARBA00023049"/>
    </source>
</evidence>
<evidence type="ECO:0000259" key="5">
    <source>
        <dbReference type="Pfam" id="PF01523"/>
    </source>
</evidence>
<evidence type="ECO:0000313" key="8">
    <source>
        <dbReference type="EMBL" id="AUG32670.1"/>
    </source>
</evidence>
<dbReference type="Pfam" id="PF19290">
    <property type="entry name" value="PmbA_TldD_2nd"/>
    <property type="match status" value="1"/>
</dbReference>
<sequence length="480" mass="51863">MYRRRDMTTSFDLYSGFDSSWKEKLENLLAYGMAAGADLVEIFLERNDSIGALSEQGRISNTSSCYSAGAGLRIFSGGKDSFFSTNDLSTAGLRYALTKALNMVGLTTPDQNFSRFEGLSDLVDHGEMKMDWLDDSPSLSMGAQLILQASSHISQHSSHVHVWKGSFARSWQEIMVAASDGTFARDIRLHQSTGLHVILTDRHYSSSMGRRYGTANYPEDMYNWDSEASAEDLCNSAASMLYAKPVEGGQMPIIMSNRFGGVIFHEACGHLLETTQLERGTTPFADSIGNRIAHTAVTAIDEGVSEHAFGTYSIDDEGMEPQSTTLIENGILKQFLSDRSGALLTGHPRTGSGRRQNYSYPAASRMRNTYIAPGPYTPSELIASVDKGLYCKSMGGGSVSPNGRFNFSVEEGYEIMNGQIGKPVKGATVGGEASVIMSRISMCANDLQLAAGYCGSVSGNICVTVGQPHIRVDSITVGGS</sequence>
<keyword evidence="3" id="KW-0378">Hydrolase</keyword>
<dbReference type="SUPFAM" id="SSF111283">
    <property type="entry name" value="Putative modulator of DNA gyrase, PmbA/TldD"/>
    <property type="match status" value="1"/>
</dbReference>
<dbReference type="GO" id="GO:0005829">
    <property type="term" value="C:cytosol"/>
    <property type="evidence" value="ECO:0007669"/>
    <property type="project" value="TreeGrafter"/>
</dbReference>
<dbReference type="Pfam" id="PF19289">
    <property type="entry name" value="PmbA_TldD_3rd"/>
    <property type="match status" value="1"/>
</dbReference>
<dbReference type="InterPro" id="IPR051463">
    <property type="entry name" value="Peptidase_U62_metallo"/>
</dbReference>
<geneLocation type="plastid" evidence="8"/>
<dbReference type="InterPro" id="IPR045570">
    <property type="entry name" value="Metalloprtase-TldD/E_cen_dom"/>
</dbReference>
<dbReference type="PANTHER" id="PTHR30624">
    <property type="entry name" value="UNCHARACTERIZED PROTEIN TLDD AND PMBA"/>
    <property type="match status" value="1"/>
</dbReference>
<reference evidence="8" key="1">
    <citation type="submission" date="2017-10" db="EMBL/GenBank/DDBJ databases">
        <title>Paulinella longichromatophora chromatophore genome.</title>
        <authorList>
            <person name="Lhee D."/>
            <person name="Yoon H.S."/>
        </authorList>
    </citation>
    <scope>NUCLEOTIDE SEQUENCE</scope>
</reference>
<gene>
    <name evidence="8" type="ORF">PLO_693</name>
</gene>
<keyword evidence="8" id="KW-0934">Plastid</keyword>